<dbReference type="AlphaFoldDB" id="A0A1B6PCD5"/>
<keyword evidence="2" id="KW-1185">Reference proteome</keyword>
<name>A0A1B6PCD5_SORBI</name>
<evidence type="ECO:0000313" key="1">
    <source>
        <dbReference type="EMBL" id="KXG23339.1"/>
    </source>
</evidence>
<gene>
    <name evidence="1" type="ORF">SORBI_3008G085400</name>
</gene>
<dbReference type="EMBL" id="CM000767">
    <property type="protein sequence ID" value="KXG23339.1"/>
    <property type="molecule type" value="Genomic_DNA"/>
</dbReference>
<dbReference type="Gramene" id="KXG23339">
    <property type="protein sequence ID" value="KXG23339"/>
    <property type="gene ID" value="SORBI_3008G085400"/>
</dbReference>
<protein>
    <submittedName>
        <fullName evidence="1">Uncharacterized protein</fullName>
    </submittedName>
</protein>
<accession>A0A1B6PCD5</accession>
<dbReference type="InParanoid" id="A0A1B6PCD5"/>
<reference evidence="1 2" key="1">
    <citation type="journal article" date="2009" name="Nature">
        <title>The Sorghum bicolor genome and the diversification of grasses.</title>
        <authorList>
            <person name="Paterson A.H."/>
            <person name="Bowers J.E."/>
            <person name="Bruggmann R."/>
            <person name="Dubchak I."/>
            <person name="Grimwood J."/>
            <person name="Gundlach H."/>
            <person name="Haberer G."/>
            <person name="Hellsten U."/>
            <person name="Mitros T."/>
            <person name="Poliakov A."/>
            <person name="Schmutz J."/>
            <person name="Spannagl M."/>
            <person name="Tang H."/>
            <person name="Wang X."/>
            <person name="Wicker T."/>
            <person name="Bharti A.K."/>
            <person name="Chapman J."/>
            <person name="Feltus F.A."/>
            <person name="Gowik U."/>
            <person name="Grigoriev I.V."/>
            <person name="Lyons E."/>
            <person name="Maher C.A."/>
            <person name="Martis M."/>
            <person name="Narechania A."/>
            <person name="Otillar R.P."/>
            <person name="Penning B.W."/>
            <person name="Salamov A.A."/>
            <person name="Wang Y."/>
            <person name="Zhang L."/>
            <person name="Carpita N.C."/>
            <person name="Freeling M."/>
            <person name="Gingle A.R."/>
            <person name="Hash C.T."/>
            <person name="Keller B."/>
            <person name="Klein P."/>
            <person name="Kresovich S."/>
            <person name="McCann M.C."/>
            <person name="Ming R."/>
            <person name="Peterson D.G."/>
            <person name="Mehboob-ur-Rahman"/>
            <person name="Ware D."/>
            <person name="Westhoff P."/>
            <person name="Mayer K.F."/>
            <person name="Messing J."/>
            <person name="Rokhsar D.S."/>
        </authorList>
    </citation>
    <scope>NUCLEOTIDE SEQUENCE [LARGE SCALE GENOMIC DNA]</scope>
    <source>
        <strain evidence="2">cv. BTx623</strain>
    </source>
</reference>
<organism evidence="1 2">
    <name type="scientific">Sorghum bicolor</name>
    <name type="common">Sorghum</name>
    <name type="synonym">Sorghum vulgare</name>
    <dbReference type="NCBI Taxonomy" id="4558"/>
    <lineage>
        <taxon>Eukaryota</taxon>
        <taxon>Viridiplantae</taxon>
        <taxon>Streptophyta</taxon>
        <taxon>Embryophyta</taxon>
        <taxon>Tracheophyta</taxon>
        <taxon>Spermatophyta</taxon>
        <taxon>Magnoliopsida</taxon>
        <taxon>Liliopsida</taxon>
        <taxon>Poales</taxon>
        <taxon>Poaceae</taxon>
        <taxon>PACMAD clade</taxon>
        <taxon>Panicoideae</taxon>
        <taxon>Andropogonodae</taxon>
        <taxon>Andropogoneae</taxon>
        <taxon>Sorghinae</taxon>
        <taxon>Sorghum</taxon>
    </lineage>
</organism>
<reference evidence="2" key="2">
    <citation type="journal article" date="2018" name="Plant J.">
        <title>The Sorghum bicolor reference genome: improved assembly, gene annotations, a transcriptome atlas, and signatures of genome organization.</title>
        <authorList>
            <person name="McCormick R.F."/>
            <person name="Truong S.K."/>
            <person name="Sreedasyam A."/>
            <person name="Jenkins J."/>
            <person name="Shu S."/>
            <person name="Sims D."/>
            <person name="Kennedy M."/>
            <person name="Amirebrahimi M."/>
            <person name="Weers B.D."/>
            <person name="McKinley B."/>
            <person name="Mattison A."/>
            <person name="Morishige D.T."/>
            <person name="Grimwood J."/>
            <person name="Schmutz J."/>
            <person name="Mullet J.E."/>
        </authorList>
    </citation>
    <scope>NUCLEOTIDE SEQUENCE [LARGE SCALE GENOMIC DNA]</scope>
    <source>
        <strain evidence="2">cv. BTx623</strain>
    </source>
</reference>
<evidence type="ECO:0000313" key="2">
    <source>
        <dbReference type="Proteomes" id="UP000000768"/>
    </source>
</evidence>
<proteinExistence type="predicted"/>
<sequence length="92" mass="10343">MGEGWLWCVNCGGRSMSPQLLTVEWSLVQAASSASPCSVSNLTEFVWDLHMFFYDSWDGFDATLILSFRSLPRASDFITPQEFVLHLGTYIA</sequence>
<dbReference type="Proteomes" id="UP000000768">
    <property type="component" value="Chromosome 8"/>
</dbReference>